<keyword evidence="3" id="KW-1185">Reference proteome</keyword>
<name>A0A542ZHW1_9MICO</name>
<organism evidence="2 3">
    <name type="scientific">Oryzihumus leptocrescens</name>
    <dbReference type="NCBI Taxonomy" id="297536"/>
    <lineage>
        <taxon>Bacteria</taxon>
        <taxon>Bacillati</taxon>
        <taxon>Actinomycetota</taxon>
        <taxon>Actinomycetes</taxon>
        <taxon>Micrococcales</taxon>
        <taxon>Intrasporangiaceae</taxon>
        <taxon>Oryzihumus</taxon>
    </lineage>
</organism>
<dbReference type="AlphaFoldDB" id="A0A542ZHW1"/>
<dbReference type="Proteomes" id="UP000319514">
    <property type="component" value="Unassembled WGS sequence"/>
</dbReference>
<comment type="caution">
    <text evidence="2">The sequence shown here is derived from an EMBL/GenBank/DDBJ whole genome shotgun (WGS) entry which is preliminary data.</text>
</comment>
<proteinExistence type="predicted"/>
<evidence type="ECO:0000256" key="1">
    <source>
        <dbReference type="SAM" id="Phobius"/>
    </source>
</evidence>
<feature type="transmembrane region" description="Helical" evidence="1">
    <location>
        <begin position="7"/>
        <end position="31"/>
    </location>
</feature>
<keyword evidence="1" id="KW-0472">Membrane</keyword>
<dbReference type="EMBL" id="VFOQ01000001">
    <property type="protein sequence ID" value="TQL59750.1"/>
    <property type="molecule type" value="Genomic_DNA"/>
</dbReference>
<evidence type="ECO:0000313" key="2">
    <source>
        <dbReference type="EMBL" id="TQL59750.1"/>
    </source>
</evidence>
<protein>
    <submittedName>
        <fullName evidence="2">Uncharacterized protein</fullName>
    </submittedName>
</protein>
<keyword evidence="1" id="KW-0812">Transmembrane</keyword>
<dbReference type="RefSeq" id="WP_141787728.1">
    <property type="nucleotide sequence ID" value="NZ_BAAAKX010000004.1"/>
</dbReference>
<feature type="transmembrane region" description="Helical" evidence="1">
    <location>
        <begin position="51"/>
        <end position="73"/>
    </location>
</feature>
<evidence type="ECO:0000313" key="3">
    <source>
        <dbReference type="Proteomes" id="UP000319514"/>
    </source>
</evidence>
<feature type="transmembrane region" description="Helical" evidence="1">
    <location>
        <begin position="121"/>
        <end position="140"/>
    </location>
</feature>
<feature type="transmembrane region" description="Helical" evidence="1">
    <location>
        <begin position="85"/>
        <end position="106"/>
    </location>
</feature>
<gene>
    <name evidence="2" type="ORF">FB474_1116</name>
</gene>
<accession>A0A542ZHW1</accession>
<reference evidence="2 3" key="1">
    <citation type="submission" date="2019-06" db="EMBL/GenBank/DDBJ databases">
        <title>Sequencing the genomes of 1000 actinobacteria strains.</title>
        <authorList>
            <person name="Klenk H.-P."/>
        </authorList>
    </citation>
    <scope>NUCLEOTIDE SEQUENCE [LARGE SCALE GENOMIC DNA]</scope>
    <source>
        <strain evidence="2 3">DSM 18082</strain>
    </source>
</reference>
<keyword evidence="1" id="KW-1133">Transmembrane helix</keyword>
<sequence>MTSFVARIIVGALVTGPVTGGLLGWCVVSGGEGSGGPGLESGILPGLDVGLAAGLLLGALLGVGTAAVTARLLAREPQAATRRVAGQGALATAVGTAGLTLLALAADAALTGGADAAEVRFYLGFGLVVAVIATPVAFAVTHWSARRLRAEQATPQAS</sequence>